<dbReference type="Gene3D" id="1.20.1250.20">
    <property type="entry name" value="MFS general substrate transporter like domains"/>
    <property type="match status" value="1"/>
</dbReference>
<feature type="transmembrane region" description="Helical" evidence="6">
    <location>
        <begin position="272"/>
        <end position="289"/>
    </location>
</feature>
<dbReference type="InterPro" id="IPR052714">
    <property type="entry name" value="MFS_Exporter"/>
</dbReference>
<evidence type="ECO:0000256" key="5">
    <source>
        <dbReference type="ARBA" id="ARBA00023136"/>
    </source>
</evidence>
<evidence type="ECO:0000259" key="7">
    <source>
        <dbReference type="PROSITE" id="PS50850"/>
    </source>
</evidence>
<protein>
    <submittedName>
        <fullName evidence="8">MFS transporter</fullName>
    </submittedName>
</protein>
<dbReference type="PANTHER" id="PTHR23531:SF2">
    <property type="entry name" value="PERMEASE"/>
    <property type="match status" value="1"/>
</dbReference>
<dbReference type="KEGG" id="saca:FFV09_21330"/>
<feature type="transmembrane region" description="Helical" evidence="6">
    <location>
        <begin position="136"/>
        <end position="157"/>
    </location>
</feature>
<dbReference type="InterPro" id="IPR020846">
    <property type="entry name" value="MFS_dom"/>
</dbReference>
<evidence type="ECO:0000313" key="9">
    <source>
        <dbReference type="Proteomes" id="UP000316968"/>
    </source>
</evidence>
<keyword evidence="3 6" id="KW-0812">Transmembrane</keyword>
<feature type="transmembrane region" description="Helical" evidence="6">
    <location>
        <begin position="163"/>
        <end position="186"/>
    </location>
</feature>
<evidence type="ECO:0000256" key="6">
    <source>
        <dbReference type="SAM" id="Phobius"/>
    </source>
</evidence>
<dbReference type="InterPro" id="IPR036259">
    <property type="entry name" value="MFS_trans_sf"/>
</dbReference>
<dbReference type="InterPro" id="IPR011701">
    <property type="entry name" value="MFS"/>
</dbReference>
<dbReference type="AlphaFoldDB" id="A0A4Y6UZK4"/>
<dbReference type="RefSeq" id="WP_141449716.1">
    <property type="nucleotide sequence ID" value="NZ_CP041217.1"/>
</dbReference>
<sequence length="422" mass="45856">MDQQRLWTRNFLTISFSSFFIFINFYILAVTLPEYALTHLGGSSNGMGLVTTVFVIAAVLFRPLTGKWLDEINRKKLLVFSVVMFAACSFFYVWVPNYALLLVLRFVHGISFGIAATTTSTVVLDVIPRERKGEGIGYFTLFMSLAMVFGPFVGLSVSSGAGYPVLFLLIAVFGVLACFFGVITPIPRHEPKPSDLGAWHIKRFFEVRALPIAIAGFLIAFAYGAISTFIAVYADSLGLKSVASYFFVVFAAVVLLSRPFTGRLFDRRGAHMLVYPGIALFAIGLLALSQAGSAAFFLLTAAVIGLGYGAIIPSFQTLAIQSAPAHRSGLATGTYFVLFDLGYGLGSYLLGLVASKAGYSSMYLIGGFTVLLALGTYYGLYHRPQRLRSARDAQVRDVQVRDAQGREAQVQEAQGQGQKALS</sequence>
<feature type="domain" description="Major facilitator superfamily (MFS) profile" evidence="7">
    <location>
        <begin position="10"/>
        <end position="384"/>
    </location>
</feature>
<dbReference type="OrthoDB" id="9814001at2"/>
<feature type="transmembrane region" description="Helical" evidence="6">
    <location>
        <begin position="44"/>
        <end position="65"/>
    </location>
</feature>
<comment type="subcellular location">
    <subcellularLocation>
        <location evidence="1">Cell membrane</location>
        <topology evidence="1">Multi-pass membrane protein</topology>
    </subcellularLocation>
</comment>
<evidence type="ECO:0000256" key="4">
    <source>
        <dbReference type="ARBA" id="ARBA00022989"/>
    </source>
</evidence>
<evidence type="ECO:0000256" key="3">
    <source>
        <dbReference type="ARBA" id="ARBA00022692"/>
    </source>
</evidence>
<evidence type="ECO:0000256" key="2">
    <source>
        <dbReference type="ARBA" id="ARBA00022448"/>
    </source>
</evidence>
<feature type="transmembrane region" description="Helical" evidence="6">
    <location>
        <begin position="295"/>
        <end position="318"/>
    </location>
</feature>
<feature type="transmembrane region" description="Helical" evidence="6">
    <location>
        <begin position="101"/>
        <end position="124"/>
    </location>
</feature>
<dbReference type="CDD" id="cd17489">
    <property type="entry name" value="MFS_YfcJ_like"/>
    <property type="match status" value="1"/>
</dbReference>
<feature type="transmembrane region" description="Helical" evidence="6">
    <location>
        <begin position="362"/>
        <end position="381"/>
    </location>
</feature>
<feature type="transmembrane region" description="Helical" evidence="6">
    <location>
        <begin position="242"/>
        <end position="260"/>
    </location>
</feature>
<keyword evidence="4 6" id="KW-1133">Transmembrane helix</keyword>
<dbReference type="PROSITE" id="PS50850">
    <property type="entry name" value="MFS"/>
    <property type="match status" value="1"/>
</dbReference>
<feature type="transmembrane region" description="Helical" evidence="6">
    <location>
        <begin position="77"/>
        <end position="95"/>
    </location>
</feature>
<organism evidence="8 9">
    <name type="scientific">Saccharibacillus brassicae</name>
    <dbReference type="NCBI Taxonomy" id="2583377"/>
    <lineage>
        <taxon>Bacteria</taxon>
        <taxon>Bacillati</taxon>
        <taxon>Bacillota</taxon>
        <taxon>Bacilli</taxon>
        <taxon>Bacillales</taxon>
        <taxon>Paenibacillaceae</taxon>
        <taxon>Saccharibacillus</taxon>
    </lineage>
</organism>
<dbReference type="EMBL" id="CP041217">
    <property type="protein sequence ID" value="QDH23179.1"/>
    <property type="molecule type" value="Genomic_DNA"/>
</dbReference>
<keyword evidence="2" id="KW-0813">Transport</keyword>
<reference evidence="8 9" key="1">
    <citation type="submission" date="2019-06" db="EMBL/GenBank/DDBJ databases">
        <title>Saccharibacillus brassicae sp. nov., an endophytic bacterium isolated from Chinese cabbage seeds (Brassica pekinensis).</title>
        <authorList>
            <person name="Jiang L."/>
            <person name="Lee J."/>
            <person name="Kim S.W."/>
        </authorList>
    </citation>
    <scope>NUCLEOTIDE SEQUENCE [LARGE SCALE GENOMIC DNA]</scope>
    <source>
        <strain evidence="9">KCTC 43072 / ATSA2</strain>
    </source>
</reference>
<keyword evidence="9" id="KW-1185">Reference proteome</keyword>
<dbReference type="GO" id="GO:0022857">
    <property type="term" value="F:transmembrane transporter activity"/>
    <property type="evidence" value="ECO:0007669"/>
    <property type="project" value="InterPro"/>
</dbReference>
<dbReference type="Pfam" id="PF07690">
    <property type="entry name" value="MFS_1"/>
    <property type="match status" value="1"/>
</dbReference>
<keyword evidence="5 6" id="KW-0472">Membrane</keyword>
<name>A0A4Y6UZK4_SACBS</name>
<dbReference type="SUPFAM" id="SSF103473">
    <property type="entry name" value="MFS general substrate transporter"/>
    <property type="match status" value="1"/>
</dbReference>
<dbReference type="PANTHER" id="PTHR23531">
    <property type="entry name" value="QUINOLENE RESISTANCE PROTEIN NORA"/>
    <property type="match status" value="1"/>
</dbReference>
<accession>A0A4Y6UZK4</accession>
<evidence type="ECO:0000256" key="1">
    <source>
        <dbReference type="ARBA" id="ARBA00004651"/>
    </source>
</evidence>
<dbReference type="Proteomes" id="UP000316968">
    <property type="component" value="Chromosome"/>
</dbReference>
<gene>
    <name evidence="8" type="ORF">FFV09_21330</name>
</gene>
<feature type="transmembrane region" description="Helical" evidence="6">
    <location>
        <begin position="207"/>
        <end position="230"/>
    </location>
</feature>
<proteinExistence type="predicted"/>
<evidence type="ECO:0000313" key="8">
    <source>
        <dbReference type="EMBL" id="QDH23179.1"/>
    </source>
</evidence>
<feature type="transmembrane region" description="Helical" evidence="6">
    <location>
        <begin position="330"/>
        <end position="350"/>
    </location>
</feature>
<dbReference type="GO" id="GO:0005886">
    <property type="term" value="C:plasma membrane"/>
    <property type="evidence" value="ECO:0007669"/>
    <property type="project" value="UniProtKB-SubCell"/>
</dbReference>
<feature type="transmembrane region" description="Helical" evidence="6">
    <location>
        <begin position="12"/>
        <end position="32"/>
    </location>
</feature>